<evidence type="ECO:0000256" key="2">
    <source>
        <dbReference type="ARBA" id="ARBA00022475"/>
    </source>
</evidence>
<evidence type="ECO:0000313" key="8">
    <source>
        <dbReference type="EMBL" id="GAA1524576.1"/>
    </source>
</evidence>
<evidence type="ECO:0000256" key="3">
    <source>
        <dbReference type="ARBA" id="ARBA00022692"/>
    </source>
</evidence>
<dbReference type="CDD" id="cd17473">
    <property type="entry name" value="MFS_arabinose_efflux_permease_like"/>
    <property type="match status" value="1"/>
</dbReference>
<dbReference type="InterPro" id="IPR005829">
    <property type="entry name" value="Sugar_transporter_CS"/>
</dbReference>
<proteinExistence type="predicted"/>
<dbReference type="PANTHER" id="PTHR43124:SF3">
    <property type="entry name" value="CHLORAMPHENICOL EFFLUX PUMP RV0191"/>
    <property type="match status" value="1"/>
</dbReference>
<dbReference type="Proteomes" id="UP001500363">
    <property type="component" value="Unassembled WGS sequence"/>
</dbReference>
<reference evidence="8 9" key="1">
    <citation type="journal article" date="2019" name="Int. J. Syst. Evol. Microbiol.">
        <title>The Global Catalogue of Microorganisms (GCM) 10K type strain sequencing project: providing services to taxonomists for standard genome sequencing and annotation.</title>
        <authorList>
            <consortium name="The Broad Institute Genomics Platform"/>
            <consortium name="The Broad Institute Genome Sequencing Center for Infectious Disease"/>
            <person name="Wu L."/>
            <person name="Ma J."/>
        </authorList>
    </citation>
    <scope>NUCLEOTIDE SEQUENCE [LARGE SCALE GENOMIC DNA]</scope>
    <source>
        <strain evidence="8 9">JCM 14303</strain>
    </source>
</reference>
<dbReference type="PANTHER" id="PTHR43124">
    <property type="entry name" value="PURINE EFFLUX PUMP PBUE"/>
    <property type="match status" value="1"/>
</dbReference>
<dbReference type="PROSITE" id="PS00217">
    <property type="entry name" value="SUGAR_TRANSPORT_2"/>
    <property type="match status" value="1"/>
</dbReference>
<accession>A0ABN2AQ66</accession>
<feature type="transmembrane region" description="Helical" evidence="6">
    <location>
        <begin position="295"/>
        <end position="318"/>
    </location>
</feature>
<feature type="transmembrane region" description="Helical" evidence="6">
    <location>
        <begin position="270"/>
        <end position="289"/>
    </location>
</feature>
<gene>
    <name evidence="8" type="ORF">GCM10009741_27490</name>
</gene>
<feature type="transmembrane region" description="Helical" evidence="6">
    <location>
        <begin position="162"/>
        <end position="180"/>
    </location>
</feature>
<feature type="transmembrane region" description="Helical" evidence="6">
    <location>
        <begin position="330"/>
        <end position="349"/>
    </location>
</feature>
<keyword evidence="5 6" id="KW-0472">Membrane</keyword>
<dbReference type="InterPro" id="IPR020846">
    <property type="entry name" value="MFS_dom"/>
</dbReference>
<dbReference type="InterPro" id="IPR036259">
    <property type="entry name" value="MFS_trans_sf"/>
</dbReference>
<dbReference type="PROSITE" id="PS50850">
    <property type="entry name" value="MFS"/>
    <property type="match status" value="1"/>
</dbReference>
<evidence type="ECO:0000256" key="4">
    <source>
        <dbReference type="ARBA" id="ARBA00022989"/>
    </source>
</evidence>
<feature type="transmembrane region" description="Helical" evidence="6">
    <location>
        <begin position="207"/>
        <end position="227"/>
    </location>
</feature>
<evidence type="ECO:0000256" key="6">
    <source>
        <dbReference type="SAM" id="Phobius"/>
    </source>
</evidence>
<organism evidence="8 9">
    <name type="scientific">Kribbella lupini</name>
    <dbReference type="NCBI Taxonomy" id="291602"/>
    <lineage>
        <taxon>Bacteria</taxon>
        <taxon>Bacillati</taxon>
        <taxon>Actinomycetota</taxon>
        <taxon>Actinomycetes</taxon>
        <taxon>Propionibacteriales</taxon>
        <taxon>Kribbellaceae</taxon>
        <taxon>Kribbella</taxon>
    </lineage>
</organism>
<dbReference type="SUPFAM" id="SSF103473">
    <property type="entry name" value="MFS general substrate transporter"/>
    <property type="match status" value="1"/>
</dbReference>
<feature type="transmembrane region" description="Helical" evidence="6">
    <location>
        <begin position="361"/>
        <end position="380"/>
    </location>
</feature>
<dbReference type="InterPro" id="IPR050189">
    <property type="entry name" value="MFS_Efflux_Transporters"/>
</dbReference>
<name>A0ABN2AQ66_9ACTN</name>
<feature type="transmembrane region" description="Helical" evidence="6">
    <location>
        <begin position="239"/>
        <end position="258"/>
    </location>
</feature>
<keyword evidence="2" id="KW-1003">Cell membrane</keyword>
<evidence type="ECO:0000256" key="1">
    <source>
        <dbReference type="ARBA" id="ARBA00004651"/>
    </source>
</evidence>
<comment type="caution">
    <text evidence="8">The sequence shown here is derived from an EMBL/GenBank/DDBJ whole genome shotgun (WGS) entry which is preliminary data.</text>
</comment>
<dbReference type="Pfam" id="PF07690">
    <property type="entry name" value="MFS_1"/>
    <property type="match status" value="2"/>
</dbReference>
<evidence type="ECO:0000256" key="5">
    <source>
        <dbReference type="ARBA" id="ARBA00023136"/>
    </source>
</evidence>
<keyword evidence="3 6" id="KW-0812">Transmembrane</keyword>
<dbReference type="RefSeq" id="WP_344173944.1">
    <property type="nucleotide sequence ID" value="NZ_BAAANC010000002.1"/>
</dbReference>
<evidence type="ECO:0000313" key="9">
    <source>
        <dbReference type="Proteomes" id="UP001500363"/>
    </source>
</evidence>
<dbReference type="Gene3D" id="1.20.1250.20">
    <property type="entry name" value="MFS general substrate transporter like domains"/>
    <property type="match status" value="1"/>
</dbReference>
<protein>
    <submittedName>
        <fullName evidence="8">MFS transporter</fullName>
    </submittedName>
</protein>
<feature type="domain" description="Major facilitator superfamily (MFS) profile" evidence="7">
    <location>
        <begin position="7"/>
        <end position="383"/>
    </location>
</feature>
<dbReference type="InterPro" id="IPR011701">
    <property type="entry name" value="MFS"/>
</dbReference>
<keyword evidence="4 6" id="KW-1133">Transmembrane helix</keyword>
<feature type="transmembrane region" description="Helical" evidence="6">
    <location>
        <begin position="74"/>
        <end position="92"/>
    </location>
</feature>
<evidence type="ECO:0000259" key="7">
    <source>
        <dbReference type="PROSITE" id="PS50850"/>
    </source>
</evidence>
<feature type="transmembrane region" description="Helical" evidence="6">
    <location>
        <begin position="98"/>
        <end position="120"/>
    </location>
</feature>
<keyword evidence="9" id="KW-1185">Reference proteome</keyword>
<sequence>MRARGQLLLVLLLGSTLTVMAGAILAPILEVVRRDLALSETETGLVLTAHAASLAVVSPLIGRAIDRFGVRGTLAAGLVLYGVAGGAGLVTSDYSALLVSRLVFGVGAAAVFTGTTLLLLESFEGAARDRAMGWRSSAISLGGLIWPIAGGALGGLSWHAPFAIYLVGVPLGILTLTALPRRSGLPSTGRTTQGSLATFVLGRPTVILYYLMQLASSFLLYAVLIFLPLRLGEVGVTKPLLVALCTAILSAAMTVVGLKYASLRKAVSDVGLLRVAFLIWAVALAGLGVAREPALMIAAAAVFGLGMGVVVPTLTLLIGEAAAPELRGRATAVLATITFGGQVIVPLLLGPLAAATSTPTAFTAAATLAAGFLLVLLRMPTSERADDPRR</sequence>
<feature type="transmembrane region" description="Helical" evidence="6">
    <location>
        <begin position="45"/>
        <end position="62"/>
    </location>
</feature>
<feature type="transmembrane region" description="Helical" evidence="6">
    <location>
        <begin position="132"/>
        <end position="156"/>
    </location>
</feature>
<dbReference type="EMBL" id="BAAANC010000002">
    <property type="protein sequence ID" value="GAA1524576.1"/>
    <property type="molecule type" value="Genomic_DNA"/>
</dbReference>
<comment type="subcellular location">
    <subcellularLocation>
        <location evidence="1">Cell membrane</location>
        <topology evidence="1">Multi-pass membrane protein</topology>
    </subcellularLocation>
</comment>